<dbReference type="Proteomes" id="UP001498398">
    <property type="component" value="Unassembled WGS sequence"/>
</dbReference>
<evidence type="ECO:0000256" key="1">
    <source>
        <dbReference type="SAM" id="Coils"/>
    </source>
</evidence>
<keyword evidence="1" id="KW-0175">Coiled coil</keyword>
<evidence type="ECO:0008006" key="4">
    <source>
        <dbReference type="Google" id="ProtNLM"/>
    </source>
</evidence>
<keyword evidence="3" id="KW-1185">Reference proteome</keyword>
<gene>
    <name evidence="2" type="ORF">VKT23_007883</name>
</gene>
<accession>A0ABR1JLE0</accession>
<feature type="coiled-coil region" evidence="1">
    <location>
        <begin position="35"/>
        <end position="62"/>
    </location>
</feature>
<name>A0ABR1JLE0_9AGAR</name>
<sequence>MFLKRKNHSDTPLAPLEQEELFTKVRCNWGGQAEVGEIPKRLEELEEDITRQENQIFQLETRLYSLKIQNKRAKQSASRCRSLLSPIRRLPNEILTRILYSESGQIQFFTGSGCKIPVSFSDIKENRIFDLMAVSIHWRSIILSTPIFWSDLSVCFSSNLKKDSHSLSPGKALATLEKLLDRSAAAPLTLVLTGLFDDLQYARGFLNALARHSDRWKAFSWLVYTPLRSDSDETVDCDIDIHGLSQLKSLGLIYRYPTFLTKTLLRSTNLYKVTLGNFYDAFLELPRLQITTLCLTGAYDPPPYRAFGHFPNVENLSIRVSETTRISHPNIPIVMFEKLHTLSVSNSLSANSNVLVALLNSLTAPVLTTLSLSAIDLTLNRPSLAPSTITAFLQRSNCMLLHLTLENLYLEEDELVSLLHSTPSLVTLHITEPTLLRDLEYDRSKFHVVSDKLLHKLSGLECASETSSYPPSILLPNLERLYLTVNGSMFNDKSFVRMVNSRWMLGLESNGVSFNDIIGRNRLRFVELKLRGRVLDSIARKEMDRAGRLDMVIRILENLKVSRV</sequence>
<evidence type="ECO:0000313" key="2">
    <source>
        <dbReference type="EMBL" id="KAK7462283.1"/>
    </source>
</evidence>
<proteinExistence type="predicted"/>
<evidence type="ECO:0000313" key="3">
    <source>
        <dbReference type="Proteomes" id="UP001498398"/>
    </source>
</evidence>
<comment type="caution">
    <text evidence="2">The sequence shown here is derived from an EMBL/GenBank/DDBJ whole genome shotgun (WGS) entry which is preliminary data.</text>
</comment>
<dbReference type="EMBL" id="JBANRG010000011">
    <property type="protein sequence ID" value="KAK7462283.1"/>
    <property type="molecule type" value="Genomic_DNA"/>
</dbReference>
<protein>
    <recommendedName>
        <fullName evidence="4">F-box domain-containing protein</fullName>
    </recommendedName>
</protein>
<organism evidence="2 3">
    <name type="scientific">Marasmiellus scandens</name>
    <dbReference type="NCBI Taxonomy" id="2682957"/>
    <lineage>
        <taxon>Eukaryota</taxon>
        <taxon>Fungi</taxon>
        <taxon>Dikarya</taxon>
        <taxon>Basidiomycota</taxon>
        <taxon>Agaricomycotina</taxon>
        <taxon>Agaricomycetes</taxon>
        <taxon>Agaricomycetidae</taxon>
        <taxon>Agaricales</taxon>
        <taxon>Marasmiineae</taxon>
        <taxon>Omphalotaceae</taxon>
        <taxon>Marasmiellus</taxon>
    </lineage>
</organism>
<reference evidence="2 3" key="1">
    <citation type="submission" date="2024-01" db="EMBL/GenBank/DDBJ databases">
        <title>A draft genome for the cacao thread blight pathogen Marasmiellus scandens.</title>
        <authorList>
            <person name="Baruah I.K."/>
            <person name="Leung J."/>
            <person name="Bukari Y."/>
            <person name="Amoako-Attah I."/>
            <person name="Meinhardt L.W."/>
            <person name="Bailey B.A."/>
            <person name="Cohen S.P."/>
        </authorList>
    </citation>
    <scope>NUCLEOTIDE SEQUENCE [LARGE SCALE GENOMIC DNA]</scope>
    <source>
        <strain evidence="2 3">GH-19</strain>
    </source>
</reference>